<dbReference type="Proteomes" id="UP000053477">
    <property type="component" value="Unassembled WGS sequence"/>
</dbReference>
<evidence type="ECO:0000313" key="2">
    <source>
        <dbReference type="Proteomes" id="UP000053477"/>
    </source>
</evidence>
<proteinExistence type="predicted"/>
<protein>
    <recommendedName>
        <fullName evidence="3">F-box domain-containing protein</fullName>
    </recommendedName>
</protein>
<sequence>MASEIDSATDDAFASVSKWSDRGIACLVTLKKELDNVTSGSNYSNLRGDPGLRNRIKEKFCQFQRLSTTLDGIIDALNKGIDNLGRMCGIDLLPDEVLAAIFEMVVNTTGAITEHYVASCRWREAVSLSHINHRLRSIMLASPQLWTNMASSRQMAAACLPRTNGLPLNISMDADNHGRRDDWSFHPILAELFPVAQYWECLHLSISCMHPESRLGRNNFKFADLSDPPFYRLNAPLLEKLSIEYSCFVNGADTPHWDWSRWNTPNLRHLKTYRYFPISLPELISVTNLDLTMSIYDDHFPRTVKEISQMVNLRDFTVKFLDTDKFPRFIPMTEFPHIQQLKMKTTRHARNKGGKLADGWRPVFFSLFFPNLIHLQLDVEGKGCLSWGDETFYFNEEMNRIFSQANQYPKVQSFYLKIVSQLDYDGECKVPTELAIPLNMLPSLKDLTIQCNTRFDMVDDVESKEEVGDVLPILNTVTLDVLDASDVAKWLGEYLEEMKDRGKWDEFRELTIMERGGKDFQKTTYPRDKALKWCKDMIIRREKPEGPFKHVS</sequence>
<dbReference type="EMBL" id="KQ086107">
    <property type="protein sequence ID" value="KLO08087.1"/>
    <property type="molecule type" value="Genomic_DNA"/>
</dbReference>
<organism evidence="1 2">
    <name type="scientific">Schizopora paradoxa</name>
    <dbReference type="NCBI Taxonomy" id="27342"/>
    <lineage>
        <taxon>Eukaryota</taxon>
        <taxon>Fungi</taxon>
        <taxon>Dikarya</taxon>
        <taxon>Basidiomycota</taxon>
        <taxon>Agaricomycotina</taxon>
        <taxon>Agaricomycetes</taxon>
        <taxon>Hymenochaetales</taxon>
        <taxon>Schizoporaceae</taxon>
        <taxon>Schizopora</taxon>
    </lineage>
</organism>
<evidence type="ECO:0008006" key="3">
    <source>
        <dbReference type="Google" id="ProtNLM"/>
    </source>
</evidence>
<dbReference type="SUPFAM" id="SSF52047">
    <property type="entry name" value="RNI-like"/>
    <property type="match status" value="1"/>
</dbReference>
<accession>A0A0H2R9Q0</accession>
<dbReference type="OrthoDB" id="3156934at2759"/>
<dbReference type="InParanoid" id="A0A0H2R9Q0"/>
<reference evidence="1 2" key="1">
    <citation type="submission" date="2015-04" db="EMBL/GenBank/DDBJ databases">
        <title>Complete genome sequence of Schizopora paradoxa KUC8140, a cosmopolitan wood degrader in East Asia.</title>
        <authorList>
            <consortium name="DOE Joint Genome Institute"/>
            <person name="Min B."/>
            <person name="Park H."/>
            <person name="Jang Y."/>
            <person name="Kim J.-J."/>
            <person name="Kim K.H."/>
            <person name="Pangilinan J."/>
            <person name="Lipzen A."/>
            <person name="Riley R."/>
            <person name="Grigoriev I.V."/>
            <person name="Spatafora J.W."/>
            <person name="Choi I.-G."/>
        </authorList>
    </citation>
    <scope>NUCLEOTIDE SEQUENCE [LARGE SCALE GENOMIC DNA]</scope>
    <source>
        <strain evidence="1 2">KUC8140</strain>
    </source>
</reference>
<evidence type="ECO:0000313" key="1">
    <source>
        <dbReference type="EMBL" id="KLO08087.1"/>
    </source>
</evidence>
<dbReference type="AlphaFoldDB" id="A0A0H2R9Q0"/>
<keyword evidence="2" id="KW-1185">Reference proteome</keyword>
<name>A0A0H2R9Q0_9AGAM</name>
<gene>
    <name evidence="1" type="ORF">SCHPADRAFT_944742</name>
</gene>